<dbReference type="EMBL" id="GGEC01079423">
    <property type="protein sequence ID" value="MBX59907.1"/>
    <property type="molecule type" value="Transcribed_RNA"/>
</dbReference>
<evidence type="ECO:0000313" key="1">
    <source>
        <dbReference type="EMBL" id="MBX59907.1"/>
    </source>
</evidence>
<name>A0A2P2PYT3_RHIMU</name>
<proteinExistence type="predicted"/>
<organism evidence="1">
    <name type="scientific">Rhizophora mucronata</name>
    <name type="common">Asiatic mangrove</name>
    <dbReference type="NCBI Taxonomy" id="61149"/>
    <lineage>
        <taxon>Eukaryota</taxon>
        <taxon>Viridiplantae</taxon>
        <taxon>Streptophyta</taxon>
        <taxon>Embryophyta</taxon>
        <taxon>Tracheophyta</taxon>
        <taxon>Spermatophyta</taxon>
        <taxon>Magnoliopsida</taxon>
        <taxon>eudicotyledons</taxon>
        <taxon>Gunneridae</taxon>
        <taxon>Pentapetalae</taxon>
        <taxon>rosids</taxon>
        <taxon>fabids</taxon>
        <taxon>Malpighiales</taxon>
        <taxon>Rhizophoraceae</taxon>
        <taxon>Rhizophora</taxon>
    </lineage>
</organism>
<accession>A0A2P2PYT3</accession>
<reference evidence="1" key="1">
    <citation type="submission" date="2018-02" db="EMBL/GenBank/DDBJ databases">
        <title>Rhizophora mucronata_Transcriptome.</title>
        <authorList>
            <person name="Meera S.P."/>
            <person name="Sreeshan A."/>
            <person name="Augustine A."/>
        </authorList>
    </citation>
    <scope>NUCLEOTIDE SEQUENCE</scope>
    <source>
        <tissue evidence="1">Leaf</tissue>
    </source>
</reference>
<sequence>MEFRQLGIEFCKN</sequence>
<protein>
    <submittedName>
        <fullName evidence="1">Uncharacterized protein</fullName>
    </submittedName>
</protein>